<reference evidence="1 2" key="1">
    <citation type="submission" date="2024-06" db="EMBL/GenBank/DDBJ databases">
        <authorList>
            <person name="Li F."/>
        </authorList>
    </citation>
    <scope>NUCLEOTIDE SEQUENCE [LARGE SCALE GENOMIC DNA]</scope>
    <source>
        <strain evidence="1 2">GXAS 311</strain>
    </source>
</reference>
<dbReference type="InterPro" id="IPR000760">
    <property type="entry name" value="Inositol_monophosphatase-like"/>
</dbReference>
<organism evidence="1 2">
    <name type="scientific">Aliikangiella maris</name>
    <dbReference type="NCBI Taxonomy" id="3162458"/>
    <lineage>
        <taxon>Bacteria</taxon>
        <taxon>Pseudomonadati</taxon>
        <taxon>Pseudomonadota</taxon>
        <taxon>Gammaproteobacteria</taxon>
        <taxon>Oceanospirillales</taxon>
        <taxon>Pleioneaceae</taxon>
        <taxon>Aliikangiella</taxon>
    </lineage>
</organism>
<gene>
    <name evidence="1" type="primary">cysQ</name>
    <name evidence="1" type="ORF">ABVT43_16380</name>
</gene>
<dbReference type="NCBIfam" id="TIGR01331">
    <property type="entry name" value="bisphos_cysQ"/>
    <property type="match status" value="1"/>
</dbReference>
<evidence type="ECO:0000313" key="1">
    <source>
        <dbReference type="EMBL" id="MET1256720.1"/>
    </source>
</evidence>
<keyword evidence="1" id="KW-0378">Hydrolase</keyword>
<evidence type="ECO:0000313" key="2">
    <source>
        <dbReference type="Proteomes" id="UP001548189"/>
    </source>
</evidence>
<sequence>MTFDTELQQSILAEIIIAAKNAGQAILRIYNNEELNIQTKSDDSPLTQADLAAHRTIINHLTEKYSEIPCLSEESQNITFIDRKDWESCFIIDPLDGTKEFIARNDDFTVNIALVHQGKPIIGVIYVPVFDTLYYAATELGAFKQQAKEEPVSIAVRRLPQKDGQNYFTVVASRRHGVEKVASLCQNFANFELTSRGSSLKMCLVAEGSADLYPRLAPTSEWDTAAAQVIVEQAGGQLVTLDYQPLVYNQKESLLNPHFLVLGDAQFDWQQHLVIPN</sequence>
<dbReference type="EMBL" id="JBEVCJ010000026">
    <property type="protein sequence ID" value="MET1256720.1"/>
    <property type="molecule type" value="Genomic_DNA"/>
</dbReference>
<dbReference type="SUPFAM" id="SSF56655">
    <property type="entry name" value="Carbohydrate phosphatase"/>
    <property type="match status" value="1"/>
</dbReference>
<comment type="caution">
    <text evidence="1">The sequence shown here is derived from an EMBL/GenBank/DDBJ whole genome shotgun (WGS) entry which is preliminary data.</text>
</comment>
<dbReference type="InterPro" id="IPR006240">
    <property type="entry name" value="CysQ"/>
</dbReference>
<accession>A0ABV2BXS4</accession>
<dbReference type="Gene3D" id="3.30.540.10">
    <property type="entry name" value="Fructose-1,6-Bisphosphatase, subunit A, domain 1"/>
    <property type="match status" value="1"/>
</dbReference>
<name>A0ABV2BXS4_9GAMM</name>
<dbReference type="Proteomes" id="UP001548189">
    <property type="component" value="Unassembled WGS sequence"/>
</dbReference>
<dbReference type="PANTHER" id="PTHR43028:SF5">
    <property type="entry name" value="3'(2'),5'-BISPHOSPHATE NUCLEOTIDASE 1"/>
    <property type="match status" value="1"/>
</dbReference>
<proteinExistence type="inferred from homology"/>
<dbReference type="EC" id="3.1.3.7" evidence="1"/>
<keyword evidence="2" id="KW-1185">Reference proteome</keyword>
<dbReference type="HAMAP" id="MF_02095">
    <property type="entry name" value="CysQ"/>
    <property type="match status" value="1"/>
</dbReference>
<dbReference type="Pfam" id="PF00459">
    <property type="entry name" value="Inositol_P"/>
    <property type="match status" value="1"/>
</dbReference>
<protein>
    <submittedName>
        <fullName evidence="1">3'(2'),5'-bisphosphate nucleotidase CysQ</fullName>
        <ecNumber evidence="1">3.1.3.7</ecNumber>
    </submittedName>
</protein>
<dbReference type="InterPro" id="IPR020550">
    <property type="entry name" value="Inositol_monophosphatase_CS"/>
</dbReference>
<dbReference type="PROSITE" id="PS00630">
    <property type="entry name" value="IMP_2"/>
    <property type="match status" value="1"/>
</dbReference>
<dbReference type="PANTHER" id="PTHR43028">
    <property type="entry name" value="3'(2'),5'-BISPHOSPHATE NUCLEOTIDASE 1"/>
    <property type="match status" value="1"/>
</dbReference>
<dbReference type="CDD" id="cd01638">
    <property type="entry name" value="CysQ"/>
    <property type="match status" value="1"/>
</dbReference>
<dbReference type="InterPro" id="IPR050725">
    <property type="entry name" value="CysQ/Inositol_MonoPase"/>
</dbReference>
<dbReference type="GO" id="GO:0008441">
    <property type="term" value="F:3'(2'),5'-bisphosphate nucleotidase activity"/>
    <property type="evidence" value="ECO:0007669"/>
    <property type="project" value="UniProtKB-EC"/>
</dbReference>
<dbReference type="Gene3D" id="3.40.190.80">
    <property type="match status" value="1"/>
</dbReference>